<evidence type="ECO:0000259" key="6">
    <source>
        <dbReference type="PROSITE" id="PS50850"/>
    </source>
</evidence>
<dbReference type="Pfam" id="PF13347">
    <property type="entry name" value="MFS_2"/>
    <property type="match status" value="1"/>
</dbReference>
<feature type="transmembrane region" description="Helical" evidence="5">
    <location>
        <begin position="243"/>
        <end position="265"/>
    </location>
</feature>
<dbReference type="InterPro" id="IPR020846">
    <property type="entry name" value="MFS_dom"/>
</dbReference>
<feature type="domain" description="Major facilitator superfamily (MFS) profile" evidence="6">
    <location>
        <begin position="21"/>
        <end position="421"/>
    </location>
</feature>
<dbReference type="InterPro" id="IPR005829">
    <property type="entry name" value="Sugar_transporter_CS"/>
</dbReference>
<keyword evidence="8" id="KW-1185">Reference proteome</keyword>
<dbReference type="PANTHER" id="PTHR23528">
    <property type="match status" value="1"/>
</dbReference>
<evidence type="ECO:0000256" key="2">
    <source>
        <dbReference type="ARBA" id="ARBA00022692"/>
    </source>
</evidence>
<protein>
    <submittedName>
        <fullName evidence="7">MFS transporter</fullName>
    </submittedName>
</protein>
<dbReference type="GO" id="GO:0005886">
    <property type="term" value="C:plasma membrane"/>
    <property type="evidence" value="ECO:0007669"/>
    <property type="project" value="UniProtKB-SubCell"/>
</dbReference>
<comment type="caution">
    <text evidence="7">The sequence shown here is derived from an EMBL/GenBank/DDBJ whole genome shotgun (WGS) entry which is preliminary data.</text>
</comment>
<evidence type="ECO:0000256" key="5">
    <source>
        <dbReference type="SAM" id="Phobius"/>
    </source>
</evidence>
<evidence type="ECO:0000256" key="3">
    <source>
        <dbReference type="ARBA" id="ARBA00022989"/>
    </source>
</evidence>
<evidence type="ECO:0000256" key="4">
    <source>
        <dbReference type="ARBA" id="ARBA00023136"/>
    </source>
</evidence>
<feature type="transmembrane region" description="Helical" evidence="5">
    <location>
        <begin position="27"/>
        <end position="46"/>
    </location>
</feature>
<dbReference type="Proteomes" id="UP000543598">
    <property type="component" value="Unassembled WGS sequence"/>
</dbReference>
<dbReference type="PROSITE" id="PS00216">
    <property type="entry name" value="SUGAR_TRANSPORT_1"/>
    <property type="match status" value="1"/>
</dbReference>
<feature type="transmembrane region" description="Helical" evidence="5">
    <location>
        <begin position="371"/>
        <end position="392"/>
    </location>
</feature>
<dbReference type="AlphaFoldDB" id="A0A7Y2Q270"/>
<sequence>MTSTPPAVAPGATAITKSKLTPPVRRLFGFITPLNIVLYTIVGAVPGMFLPLQLQALDEANKAQNLGIITGVGAAVAIVASPVLGLLSDRTRSRFGRRTPWILGGALLTGLALIFMGVANGFIQLLIGWIMVQVAINFIISPLTALLPERVPVSARGVFSTLSGIGLMLGTLGGSIYGAAMAKNISAGYLLLPGILLILVVLFVVLAPDASSKDQVNERFSIVLFLKTFWVSPRKHPDFAWGFWGRITLFTGYFLIYGYTLYILQDYIGLGEDAVSTVPRLSLVLLVAALIALAISGPLSDRVGRRKPIVIVAALLMGAGMLIPFVMPTMLGMFLYAGIAGLGFGAYLSADAALMSELLPSQDTYAKDLGVLNIAATLPQSLGPFIGSLIVVSFGYAPIFPLGLALAIVGALCIVPIKAAR</sequence>
<keyword evidence="2 5" id="KW-0812">Transmembrane</keyword>
<comment type="subcellular location">
    <subcellularLocation>
        <location evidence="1">Cell membrane</location>
        <topology evidence="1">Multi-pass membrane protein</topology>
    </subcellularLocation>
</comment>
<dbReference type="InterPro" id="IPR036259">
    <property type="entry name" value="MFS_trans_sf"/>
</dbReference>
<feature type="transmembrane region" description="Helical" evidence="5">
    <location>
        <begin position="333"/>
        <end position="350"/>
    </location>
</feature>
<dbReference type="SUPFAM" id="SSF103473">
    <property type="entry name" value="MFS general substrate transporter"/>
    <property type="match status" value="1"/>
</dbReference>
<accession>A0A7Y2Q270</accession>
<dbReference type="RefSeq" id="WP_167035526.1">
    <property type="nucleotide sequence ID" value="NZ_BAAANA010000002.1"/>
</dbReference>
<feature type="transmembrane region" description="Helical" evidence="5">
    <location>
        <begin position="398"/>
        <end position="417"/>
    </location>
</feature>
<evidence type="ECO:0000256" key="1">
    <source>
        <dbReference type="ARBA" id="ARBA00004651"/>
    </source>
</evidence>
<name>A0A7Y2Q270_9MICO</name>
<feature type="transmembrane region" description="Helical" evidence="5">
    <location>
        <begin position="186"/>
        <end position="207"/>
    </location>
</feature>
<gene>
    <name evidence="7" type="ORF">HLA99_14870</name>
</gene>
<feature type="transmembrane region" description="Helical" evidence="5">
    <location>
        <begin position="309"/>
        <end position="327"/>
    </location>
</feature>
<dbReference type="EMBL" id="JABEMB010000033">
    <property type="protein sequence ID" value="NNH05127.1"/>
    <property type="molecule type" value="Genomic_DNA"/>
</dbReference>
<feature type="transmembrane region" description="Helical" evidence="5">
    <location>
        <begin position="99"/>
        <end position="119"/>
    </location>
</feature>
<proteinExistence type="predicted"/>
<organism evidence="7 8">
    <name type="scientific">Microbacterium ulmi</name>
    <dbReference type="NCBI Taxonomy" id="179095"/>
    <lineage>
        <taxon>Bacteria</taxon>
        <taxon>Bacillati</taxon>
        <taxon>Actinomycetota</taxon>
        <taxon>Actinomycetes</taxon>
        <taxon>Micrococcales</taxon>
        <taxon>Microbacteriaceae</taxon>
        <taxon>Microbacterium</taxon>
    </lineage>
</organism>
<dbReference type="GO" id="GO:0022857">
    <property type="term" value="F:transmembrane transporter activity"/>
    <property type="evidence" value="ECO:0007669"/>
    <property type="project" value="InterPro"/>
</dbReference>
<feature type="transmembrane region" description="Helical" evidence="5">
    <location>
        <begin position="277"/>
        <end position="297"/>
    </location>
</feature>
<evidence type="ECO:0000313" key="8">
    <source>
        <dbReference type="Proteomes" id="UP000543598"/>
    </source>
</evidence>
<dbReference type="Gene3D" id="1.20.1250.20">
    <property type="entry name" value="MFS general substrate transporter like domains"/>
    <property type="match status" value="2"/>
</dbReference>
<feature type="transmembrane region" description="Helical" evidence="5">
    <location>
        <begin position="125"/>
        <end position="147"/>
    </location>
</feature>
<feature type="transmembrane region" description="Helical" evidence="5">
    <location>
        <begin position="66"/>
        <end position="87"/>
    </location>
</feature>
<keyword evidence="4 5" id="KW-0472">Membrane</keyword>
<reference evidence="7 8" key="1">
    <citation type="submission" date="2020-05" db="EMBL/GenBank/DDBJ databases">
        <title>MicrobeNet Type strains.</title>
        <authorList>
            <person name="Nicholson A.C."/>
        </authorList>
    </citation>
    <scope>NUCLEOTIDE SEQUENCE [LARGE SCALE GENOMIC DNA]</scope>
    <source>
        <strain evidence="7 8">JCM 14282</strain>
    </source>
</reference>
<keyword evidence="3 5" id="KW-1133">Transmembrane helix</keyword>
<dbReference type="PROSITE" id="PS50850">
    <property type="entry name" value="MFS"/>
    <property type="match status" value="1"/>
</dbReference>
<evidence type="ECO:0000313" key="7">
    <source>
        <dbReference type="EMBL" id="NNH05127.1"/>
    </source>
</evidence>
<dbReference type="PANTHER" id="PTHR23528:SF1">
    <property type="entry name" value="MAJOR FACILITATOR SUPERFAMILY (MFS) PROFILE DOMAIN-CONTAINING PROTEIN"/>
    <property type="match status" value="1"/>
</dbReference>
<feature type="transmembrane region" description="Helical" evidence="5">
    <location>
        <begin position="159"/>
        <end position="180"/>
    </location>
</feature>